<evidence type="ECO:0000313" key="3">
    <source>
        <dbReference type="Proteomes" id="UP000273083"/>
    </source>
</evidence>
<keyword evidence="1" id="KW-1133">Transmembrane helix</keyword>
<organism evidence="2 3">
    <name type="scientific">Mobilisporobacter senegalensis</name>
    <dbReference type="NCBI Taxonomy" id="1329262"/>
    <lineage>
        <taxon>Bacteria</taxon>
        <taxon>Bacillati</taxon>
        <taxon>Bacillota</taxon>
        <taxon>Clostridia</taxon>
        <taxon>Lachnospirales</taxon>
        <taxon>Lachnospiraceae</taxon>
        <taxon>Mobilisporobacter</taxon>
    </lineage>
</organism>
<dbReference type="Pfam" id="PF07556">
    <property type="entry name" value="DUF1538"/>
    <property type="match status" value="2"/>
</dbReference>
<sequence>MNKNLLLKIKESLTSVLPITVIVLILHMTISPIPKGTLALFLVGTVFLIIGMGLFTLGADLAMMPMGELVGAGIAKSKKLIFMVIVSLIFGIIITVAEPDLQVLARQVPSVPDPIIIWSVAIGVGVFLVIALLRIVFQLRLSYLLLIFYIGLFIIAAFTSVDFLSVAFDSGGVTTGPITVPFIMALGLGISTVRGDKASHDDSFGLVALCSVGPILAVLLMALFYNPTSGTYEALSKIEVHSIKELFHLFIEEIPHYMKEVAIALSPIVGFFGLFQVFSLKLNHRKIAKIIIGVLYTYMGLVIFLTGVNLGFLPVGKYLGSKIASLPYNQILIPLGMVMGFFIVTAEPAVHVLTKQVENITGGSISRKSILASLSIGIAISVGLAMLRVLTGISIWYMILPGYGIALILTFFVPKIFTAIAFDSGGVASGPMTATFLLPFAMGACEQLGGNVLSDAFGIVAMVAMTPLVTIQILGLVYNIKNRISSDEVVLLPNESEEIIDFEEDN</sequence>
<feature type="transmembrane region" description="Helical" evidence="1">
    <location>
        <begin position="290"/>
        <end position="311"/>
    </location>
</feature>
<reference evidence="2 3" key="1">
    <citation type="submission" date="2018-11" db="EMBL/GenBank/DDBJ databases">
        <title>Genomic Encyclopedia of Type Strains, Phase IV (KMG-IV): sequencing the most valuable type-strain genomes for metagenomic binning, comparative biology and taxonomic classification.</title>
        <authorList>
            <person name="Goeker M."/>
        </authorList>
    </citation>
    <scope>NUCLEOTIDE SEQUENCE [LARGE SCALE GENOMIC DNA]</scope>
    <source>
        <strain evidence="2 3">DSM 26537</strain>
    </source>
</reference>
<dbReference type="RefSeq" id="WP_123609572.1">
    <property type="nucleotide sequence ID" value="NZ_RJVG01000006.1"/>
</dbReference>
<dbReference type="InterPro" id="IPR011435">
    <property type="entry name" value="UmpAB"/>
</dbReference>
<proteinExistence type="predicted"/>
<feature type="transmembrane region" description="Helical" evidence="1">
    <location>
        <begin position="456"/>
        <end position="478"/>
    </location>
</feature>
<dbReference type="OrthoDB" id="9805989at2"/>
<feature type="transmembrane region" description="Helical" evidence="1">
    <location>
        <begin position="205"/>
        <end position="225"/>
    </location>
</feature>
<feature type="transmembrane region" description="Helical" evidence="1">
    <location>
        <begin position="36"/>
        <end position="59"/>
    </location>
</feature>
<comment type="caution">
    <text evidence="2">The sequence shown here is derived from an EMBL/GenBank/DDBJ whole genome shotgun (WGS) entry which is preliminary data.</text>
</comment>
<feature type="transmembrane region" description="Helical" evidence="1">
    <location>
        <begin position="144"/>
        <end position="168"/>
    </location>
</feature>
<dbReference type="AlphaFoldDB" id="A0A3N1XKT1"/>
<keyword evidence="1" id="KW-0812">Transmembrane</keyword>
<name>A0A3N1XKT1_9FIRM</name>
<feature type="transmembrane region" description="Helical" evidence="1">
    <location>
        <begin position="395"/>
        <end position="413"/>
    </location>
</feature>
<feature type="transmembrane region" description="Helical" evidence="1">
    <location>
        <begin position="331"/>
        <end position="350"/>
    </location>
</feature>
<dbReference type="Proteomes" id="UP000273083">
    <property type="component" value="Unassembled WGS sequence"/>
</dbReference>
<evidence type="ECO:0000256" key="1">
    <source>
        <dbReference type="SAM" id="Phobius"/>
    </source>
</evidence>
<feature type="transmembrane region" description="Helical" evidence="1">
    <location>
        <begin position="261"/>
        <end position="278"/>
    </location>
</feature>
<keyword evidence="1" id="KW-0472">Membrane</keyword>
<dbReference type="EMBL" id="RJVG01000006">
    <property type="protein sequence ID" value="ROR27319.1"/>
    <property type="molecule type" value="Genomic_DNA"/>
</dbReference>
<feature type="transmembrane region" description="Helical" evidence="1">
    <location>
        <begin position="425"/>
        <end position="444"/>
    </location>
</feature>
<feature type="transmembrane region" description="Helical" evidence="1">
    <location>
        <begin position="12"/>
        <end position="30"/>
    </location>
</feature>
<evidence type="ECO:0000313" key="2">
    <source>
        <dbReference type="EMBL" id="ROR27319.1"/>
    </source>
</evidence>
<feature type="transmembrane region" description="Helical" evidence="1">
    <location>
        <begin position="80"/>
        <end position="97"/>
    </location>
</feature>
<protein>
    <submittedName>
        <fullName evidence="2">Uncharacterized protein DUF1538</fullName>
    </submittedName>
</protein>
<keyword evidence="3" id="KW-1185">Reference proteome</keyword>
<accession>A0A3N1XKT1</accession>
<feature type="transmembrane region" description="Helical" evidence="1">
    <location>
        <begin position="370"/>
        <end position="389"/>
    </location>
</feature>
<gene>
    <name evidence="2" type="ORF">EDD66_10614</name>
</gene>
<feature type="transmembrane region" description="Helical" evidence="1">
    <location>
        <begin position="174"/>
        <end position="193"/>
    </location>
</feature>
<feature type="transmembrane region" description="Helical" evidence="1">
    <location>
        <begin position="117"/>
        <end position="137"/>
    </location>
</feature>